<evidence type="ECO:0000256" key="5">
    <source>
        <dbReference type="ARBA" id="ARBA00023295"/>
    </source>
</evidence>
<comment type="similarity">
    <text evidence="2">Belongs to the glycosyl hydrolase 20 family.</text>
</comment>
<evidence type="ECO:0000313" key="11">
    <source>
        <dbReference type="Proteomes" id="UP000032025"/>
    </source>
</evidence>
<dbReference type="GO" id="GO:0004563">
    <property type="term" value="F:beta-N-acetylhexosaminidase activity"/>
    <property type="evidence" value="ECO:0007669"/>
    <property type="project" value="UniProtKB-EC"/>
</dbReference>
<gene>
    <name evidence="10" type="ORF">SP6_05_00010</name>
</gene>
<dbReference type="PANTHER" id="PTHR22600:SF57">
    <property type="entry name" value="BETA-N-ACETYLHEXOSAMINIDASE"/>
    <property type="match status" value="1"/>
</dbReference>
<dbReference type="Pfam" id="PF03173">
    <property type="entry name" value="CHB_HEX"/>
    <property type="match status" value="1"/>
</dbReference>
<dbReference type="InterPro" id="IPR008965">
    <property type="entry name" value="CBM2/CBM3_carb-bd_dom_sf"/>
</dbReference>
<dbReference type="InterPro" id="IPR012291">
    <property type="entry name" value="CBM2_carb-bd_dom_sf"/>
</dbReference>
<dbReference type="InterPro" id="IPR013783">
    <property type="entry name" value="Ig-like_fold"/>
</dbReference>
<evidence type="ECO:0000256" key="7">
    <source>
        <dbReference type="ARBA" id="ARBA00033000"/>
    </source>
</evidence>
<comment type="catalytic activity">
    <reaction evidence="1">
        <text>Hydrolysis of terminal non-reducing N-acetyl-D-hexosamine residues in N-acetyl-beta-D-hexosaminides.</text>
        <dbReference type="EC" id="3.2.1.52"/>
    </reaction>
</comment>
<dbReference type="Pfam" id="PF02838">
    <property type="entry name" value="Glyco_hydro_20b"/>
    <property type="match status" value="1"/>
</dbReference>
<reference evidence="10 11" key="1">
    <citation type="submission" date="2014-08" db="EMBL/GenBank/DDBJ databases">
        <title>Whole genome shotgun sequence of Sphingomonas paucimobilis NBRC 13935.</title>
        <authorList>
            <person name="Hosoyama A."/>
            <person name="Hashimoto M."/>
            <person name="Hosoyama Y."/>
            <person name="Noguchi M."/>
            <person name="Uohara A."/>
            <person name="Ohji S."/>
            <person name="Katano-Makiyama Y."/>
            <person name="Ichikawa N."/>
            <person name="Kimura A."/>
            <person name="Yamazoe A."/>
            <person name="Fujita N."/>
        </authorList>
    </citation>
    <scope>NUCLEOTIDE SEQUENCE [LARGE SCALE GENOMIC DNA]</scope>
    <source>
        <strain evidence="10 11">NBRC 13935</strain>
    </source>
</reference>
<dbReference type="Pfam" id="PF00728">
    <property type="entry name" value="Glyco_hydro_20"/>
    <property type="match status" value="1"/>
</dbReference>
<evidence type="ECO:0000256" key="8">
    <source>
        <dbReference type="PIRSR" id="PIRSR625705-1"/>
    </source>
</evidence>
<evidence type="ECO:0000256" key="3">
    <source>
        <dbReference type="ARBA" id="ARBA00012663"/>
    </source>
</evidence>
<keyword evidence="5" id="KW-0326">Glycosidase</keyword>
<dbReference type="InterPro" id="IPR025705">
    <property type="entry name" value="Beta_hexosaminidase_sua/sub"/>
</dbReference>
<evidence type="ECO:0000313" key="10">
    <source>
        <dbReference type="EMBL" id="GAN12201.1"/>
    </source>
</evidence>
<dbReference type="GO" id="GO:0005975">
    <property type="term" value="P:carbohydrate metabolic process"/>
    <property type="evidence" value="ECO:0007669"/>
    <property type="project" value="InterPro"/>
</dbReference>
<comment type="caution">
    <text evidence="10">The sequence shown here is derived from an EMBL/GenBank/DDBJ whole genome shotgun (WGS) entry which is preliminary data.</text>
</comment>
<evidence type="ECO:0000256" key="1">
    <source>
        <dbReference type="ARBA" id="ARBA00001231"/>
    </source>
</evidence>
<dbReference type="Gene3D" id="2.60.40.10">
    <property type="entry name" value="Immunoglobulins"/>
    <property type="match status" value="1"/>
</dbReference>
<dbReference type="Proteomes" id="UP000032025">
    <property type="component" value="Unassembled WGS sequence"/>
</dbReference>
<dbReference type="PANTHER" id="PTHR22600">
    <property type="entry name" value="BETA-HEXOSAMINIDASE"/>
    <property type="match status" value="1"/>
</dbReference>
<dbReference type="InterPro" id="IPR015883">
    <property type="entry name" value="Glyco_hydro_20_cat"/>
</dbReference>
<evidence type="ECO:0000259" key="9">
    <source>
        <dbReference type="SMART" id="SM01081"/>
    </source>
</evidence>
<name>A0A0C9MN86_SPHPI</name>
<dbReference type="SMART" id="SM01081">
    <property type="entry name" value="CHB_HEX"/>
    <property type="match status" value="1"/>
</dbReference>
<dbReference type="CDD" id="cd02847">
    <property type="entry name" value="E_set_Chitobiase_C"/>
    <property type="match status" value="1"/>
</dbReference>
<dbReference type="GO" id="GO:0030203">
    <property type="term" value="P:glycosaminoglycan metabolic process"/>
    <property type="evidence" value="ECO:0007669"/>
    <property type="project" value="TreeGrafter"/>
</dbReference>
<dbReference type="InterPro" id="IPR004867">
    <property type="entry name" value="CHB_C_dom"/>
</dbReference>
<feature type="domain" description="Chitobiase/beta-hexosaminidases N-terminal" evidence="9">
    <location>
        <begin position="26"/>
        <end position="187"/>
    </location>
</feature>
<proteinExistence type="inferred from homology"/>
<dbReference type="SUPFAM" id="SSF55545">
    <property type="entry name" value="beta-N-acetylhexosaminidase-like domain"/>
    <property type="match status" value="1"/>
</dbReference>
<dbReference type="AlphaFoldDB" id="A0A0C9MN86"/>
<evidence type="ECO:0000256" key="4">
    <source>
        <dbReference type="ARBA" id="ARBA00022801"/>
    </source>
</evidence>
<organism evidence="10 11">
    <name type="scientific">Sphingomonas paucimobilis NBRC 13935</name>
    <dbReference type="NCBI Taxonomy" id="1219050"/>
    <lineage>
        <taxon>Bacteria</taxon>
        <taxon>Pseudomonadati</taxon>
        <taxon>Pseudomonadota</taxon>
        <taxon>Alphaproteobacteria</taxon>
        <taxon>Sphingomonadales</taxon>
        <taxon>Sphingomonadaceae</taxon>
        <taxon>Sphingomonas</taxon>
    </lineage>
</organism>
<dbReference type="PRINTS" id="PR00738">
    <property type="entry name" value="GLHYDRLASE20"/>
</dbReference>
<protein>
    <recommendedName>
        <fullName evidence="3">beta-N-acetylhexosaminidase</fullName>
        <ecNumber evidence="3">3.2.1.52</ecNumber>
    </recommendedName>
    <alternativeName>
        <fullName evidence="6">Beta-N-acetylhexosaminidase</fullName>
    </alternativeName>
    <alternativeName>
        <fullName evidence="7">N-acetyl-beta-glucosaminidase</fullName>
    </alternativeName>
</protein>
<dbReference type="EC" id="3.2.1.52" evidence="3"/>
<dbReference type="InterPro" id="IPR015882">
    <property type="entry name" value="HEX_bac_N"/>
</dbReference>
<accession>A0A0C9MN86</accession>
<dbReference type="GO" id="GO:0030247">
    <property type="term" value="F:polysaccharide binding"/>
    <property type="evidence" value="ECO:0007669"/>
    <property type="project" value="InterPro"/>
</dbReference>
<sequence length="834" mass="89886">MMTLWTSAAILAVAPSAQGDLDRLAATLGYRYTILTNRPASCPTGVPRCFEADIAIAVPKGAPSLPVEIRYSLVNPVLKIDSDTFDNRTINGDLNVLTLKPGQSLKPGQTYHVKLTGLGAFFSRNHMMPNATLAVAGLAPRVIAATRTGTEAETGLETLPFVAPMTDEAALARSAPDDQTVWRTPERAFKLYAQRGATPVDVAILPKPMKVTRPTGGPVDLSRGLRVTAEGFPRAALAPALAGLPVGTVPLTIRKDVALPSEGYRLAIGQGGVTIAAADAAGASYALRSLAQQMAAEGTTLRPLIVEDAPRYGFRGLHIDLARNFHSKAEILKLIEQMAAYKLNKLHLHLGDDEGWRLQIASLPELTEVGAYRCADIAEKTCLQPQLGADPARNAPTNGYLTAADYSEILRAAKARQIAVIPSFDMPGHSRAAIRSMEVRYQRLMAKGDRAGAERYRLVEPGDTTRYSSVQHYDDNTLNVCIDSTYRFIDTVIDDIAGLHKAAGVPLTTYHIGADETAGAWKESPACKVVMAREGLQPQQLGARFIERISADLAKRGIAVAGWSDGLGHTDPARMPAKVQTNIWSNLHGGGVAEAHGQANRGWKTVLSIPDLGYFDMPYAADPDETGYDWASRGVDSFQVFGFMPGNLAANAALIPNILSQPKPVADTVPLQPGRTIAGIQAQLWSETVRRDSQVDYMLFPRLLALAERAWSKPDWEPAYVAGATYTPQDGRVDQTKLLTGWRDFAGRMGVQMRMLDRAGVTYRLAPPGARIAGGRLEANAEFPGTPIEYRMGGTAWRRYDGPVAVTGAVTGAVELRTRTPDGRRASRTVTVSP</sequence>
<dbReference type="Gene3D" id="3.30.379.10">
    <property type="entry name" value="Chitobiase/beta-hexosaminidase domain 2-like"/>
    <property type="match status" value="1"/>
</dbReference>
<dbReference type="SUPFAM" id="SSF81296">
    <property type="entry name" value="E set domains"/>
    <property type="match status" value="1"/>
</dbReference>
<evidence type="ECO:0000256" key="2">
    <source>
        <dbReference type="ARBA" id="ARBA00006285"/>
    </source>
</evidence>
<dbReference type="InterPro" id="IPR017853">
    <property type="entry name" value="GH"/>
</dbReference>
<dbReference type="GO" id="GO:0016020">
    <property type="term" value="C:membrane"/>
    <property type="evidence" value="ECO:0007669"/>
    <property type="project" value="TreeGrafter"/>
</dbReference>
<keyword evidence="11" id="KW-1185">Reference proteome</keyword>
<evidence type="ECO:0000256" key="6">
    <source>
        <dbReference type="ARBA" id="ARBA00030512"/>
    </source>
</evidence>
<feature type="active site" description="Proton donor" evidence="8">
    <location>
        <position position="516"/>
    </location>
</feature>
<dbReference type="InterPro" id="IPR029018">
    <property type="entry name" value="Hex-like_dom2"/>
</dbReference>
<dbReference type="EMBL" id="BBJS01000005">
    <property type="protein sequence ID" value="GAN12201.1"/>
    <property type="molecule type" value="Genomic_DNA"/>
</dbReference>
<dbReference type="InterPro" id="IPR004866">
    <property type="entry name" value="CHB/HEX_N_dom"/>
</dbReference>
<dbReference type="Gene3D" id="2.60.40.290">
    <property type="match status" value="1"/>
</dbReference>
<dbReference type="Gene3D" id="3.20.20.80">
    <property type="entry name" value="Glycosidases"/>
    <property type="match status" value="1"/>
</dbReference>
<dbReference type="SUPFAM" id="SSF51445">
    <property type="entry name" value="(Trans)glycosidases"/>
    <property type="match status" value="1"/>
</dbReference>
<dbReference type="InterPro" id="IPR014756">
    <property type="entry name" value="Ig_E-set"/>
</dbReference>
<dbReference type="Pfam" id="PF03174">
    <property type="entry name" value="CHB_HEX_C"/>
    <property type="match status" value="1"/>
</dbReference>
<keyword evidence="4" id="KW-0378">Hydrolase</keyword>
<dbReference type="SUPFAM" id="SSF49384">
    <property type="entry name" value="Carbohydrate-binding domain"/>
    <property type="match status" value="1"/>
</dbReference>